<reference evidence="2" key="2">
    <citation type="journal article" date="2015" name="Data Brief">
        <title>Shoot transcriptome of the giant reed, Arundo donax.</title>
        <authorList>
            <person name="Barrero R.A."/>
            <person name="Guerrero F.D."/>
            <person name="Moolhuijzen P."/>
            <person name="Goolsby J.A."/>
            <person name="Tidwell J."/>
            <person name="Bellgard S.E."/>
            <person name="Bellgard M.I."/>
        </authorList>
    </citation>
    <scope>NUCLEOTIDE SEQUENCE</scope>
    <source>
        <tissue evidence="2">Shoot tissue taken approximately 20 cm above the soil surface</tissue>
    </source>
</reference>
<feature type="transmembrane region" description="Helical" evidence="1">
    <location>
        <begin position="7"/>
        <end position="27"/>
    </location>
</feature>
<keyword evidence="1" id="KW-1133">Transmembrane helix</keyword>
<protein>
    <submittedName>
        <fullName evidence="2">Uncharacterized protein</fullName>
    </submittedName>
</protein>
<dbReference type="AlphaFoldDB" id="A0A0A9ECR4"/>
<keyword evidence="1" id="KW-0812">Transmembrane</keyword>
<name>A0A0A9ECR4_ARUDO</name>
<organism evidence="2">
    <name type="scientific">Arundo donax</name>
    <name type="common">Giant reed</name>
    <name type="synonym">Donax arundinaceus</name>
    <dbReference type="NCBI Taxonomy" id="35708"/>
    <lineage>
        <taxon>Eukaryota</taxon>
        <taxon>Viridiplantae</taxon>
        <taxon>Streptophyta</taxon>
        <taxon>Embryophyta</taxon>
        <taxon>Tracheophyta</taxon>
        <taxon>Spermatophyta</taxon>
        <taxon>Magnoliopsida</taxon>
        <taxon>Liliopsida</taxon>
        <taxon>Poales</taxon>
        <taxon>Poaceae</taxon>
        <taxon>PACMAD clade</taxon>
        <taxon>Arundinoideae</taxon>
        <taxon>Arundineae</taxon>
        <taxon>Arundo</taxon>
    </lineage>
</organism>
<dbReference type="EMBL" id="GBRH01199356">
    <property type="protein sequence ID" value="JAD98539.1"/>
    <property type="molecule type" value="Transcribed_RNA"/>
</dbReference>
<proteinExistence type="predicted"/>
<sequence length="30" mass="3712">MFCLTTYYFLSVFTPCLSQFIVLYPFFWSF</sequence>
<evidence type="ECO:0000313" key="2">
    <source>
        <dbReference type="EMBL" id="JAD98539.1"/>
    </source>
</evidence>
<accession>A0A0A9ECR4</accession>
<keyword evidence="1" id="KW-0472">Membrane</keyword>
<reference evidence="2" key="1">
    <citation type="submission" date="2014-09" db="EMBL/GenBank/DDBJ databases">
        <authorList>
            <person name="Magalhaes I.L.F."/>
            <person name="Oliveira U."/>
            <person name="Santos F.R."/>
            <person name="Vidigal T.H.D.A."/>
            <person name="Brescovit A.D."/>
            <person name="Santos A.J."/>
        </authorList>
    </citation>
    <scope>NUCLEOTIDE SEQUENCE</scope>
    <source>
        <tissue evidence="2">Shoot tissue taken approximately 20 cm above the soil surface</tissue>
    </source>
</reference>
<evidence type="ECO:0000256" key="1">
    <source>
        <dbReference type="SAM" id="Phobius"/>
    </source>
</evidence>